<reference evidence="1" key="1">
    <citation type="submission" date="2019-08" db="EMBL/GenBank/DDBJ databases">
        <authorList>
            <person name="Kucharzyk K."/>
            <person name="Murdoch R.W."/>
            <person name="Higgins S."/>
            <person name="Loffler F."/>
        </authorList>
    </citation>
    <scope>NUCLEOTIDE SEQUENCE</scope>
</reference>
<comment type="caution">
    <text evidence="1">The sequence shown here is derived from an EMBL/GenBank/DDBJ whole genome shotgun (WGS) entry which is preliminary data.</text>
</comment>
<proteinExistence type="predicted"/>
<dbReference type="AlphaFoldDB" id="A0A645H0N9"/>
<accession>A0A645H0N9</accession>
<sequence>MAGDNTEQVLGMPLEEAVGQHMLEIELQEVGVHSLVQVLAGVGEIG</sequence>
<evidence type="ECO:0000313" key="1">
    <source>
        <dbReference type="EMBL" id="MPN32621.1"/>
    </source>
</evidence>
<name>A0A645H0N9_9ZZZZ</name>
<gene>
    <name evidence="1" type="ORF">SDC9_180101</name>
</gene>
<protein>
    <submittedName>
        <fullName evidence="1">Uncharacterized protein</fullName>
    </submittedName>
</protein>
<organism evidence="1">
    <name type="scientific">bioreactor metagenome</name>
    <dbReference type="NCBI Taxonomy" id="1076179"/>
    <lineage>
        <taxon>unclassified sequences</taxon>
        <taxon>metagenomes</taxon>
        <taxon>ecological metagenomes</taxon>
    </lineage>
</organism>
<dbReference type="EMBL" id="VSSQ01084724">
    <property type="protein sequence ID" value="MPN32621.1"/>
    <property type="molecule type" value="Genomic_DNA"/>
</dbReference>